<keyword evidence="5" id="KW-0732">Signal</keyword>
<evidence type="ECO:0000256" key="3">
    <source>
        <dbReference type="ARBA" id="ARBA00012590"/>
    </source>
</evidence>
<evidence type="ECO:0000259" key="10">
    <source>
        <dbReference type="PROSITE" id="PS51760"/>
    </source>
</evidence>
<keyword evidence="8" id="KW-0326">Glycosidase</keyword>
<reference evidence="11" key="1">
    <citation type="submission" date="2021-01" db="EMBL/GenBank/DDBJ databases">
        <authorList>
            <person name="Corre E."/>
            <person name="Pelletier E."/>
            <person name="Niang G."/>
            <person name="Scheremetjew M."/>
            <person name="Finn R."/>
            <person name="Kale V."/>
            <person name="Holt S."/>
            <person name="Cochrane G."/>
            <person name="Meng A."/>
            <person name="Brown T."/>
            <person name="Cohen L."/>
        </authorList>
    </citation>
    <scope>NUCLEOTIDE SEQUENCE</scope>
    <source>
        <strain evidence="11">308</strain>
    </source>
</reference>
<dbReference type="InterPro" id="IPR017853">
    <property type="entry name" value="GH"/>
</dbReference>
<dbReference type="AlphaFoldDB" id="A0A7S1C1R6"/>
<dbReference type="EC" id="3.2.1.8" evidence="3"/>
<dbReference type="GO" id="GO:0031176">
    <property type="term" value="F:endo-1,4-beta-xylanase activity"/>
    <property type="evidence" value="ECO:0007669"/>
    <property type="project" value="UniProtKB-EC"/>
</dbReference>
<comment type="similarity">
    <text evidence="2">Belongs to the glycosyl hydrolase 10 (cellulase F) family.</text>
</comment>
<dbReference type="InterPro" id="IPR001000">
    <property type="entry name" value="GH10_dom"/>
</dbReference>
<evidence type="ECO:0000256" key="2">
    <source>
        <dbReference type="ARBA" id="ARBA00007495"/>
    </source>
</evidence>
<evidence type="ECO:0000256" key="5">
    <source>
        <dbReference type="ARBA" id="ARBA00022729"/>
    </source>
</evidence>
<protein>
    <recommendedName>
        <fullName evidence="3">endo-1,4-beta-xylanase</fullName>
        <ecNumber evidence="3">3.2.1.8</ecNumber>
    </recommendedName>
</protein>
<proteinExistence type="inferred from homology"/>
<dbReference type="SUPFAM" id="SSF51445">
    <property type="entry name" value="(Trans)glycosidases"/>
    <property type="match status" value="1"/>
</dbReference>
<accession>A0A7S1C1R6</accession>
<keyword evidence="7" id="KW-0119">Carbohydrate metabolism</keyword>
<evidence type="ECO:0000313" key="11">
    <source>
        <dbReference type="EMBL" id="CAD8903610.1"/>
    </source>
</evidence>
<feature type="domain" description="GH10" evidence="10">
    <location>
        <begin position="52"/>
        <end position="374"/>
    </location>
</feature>
<dbReference type="PRINTS" id="PR00134">
    <property type="entry name" value="GLHYDRLASE10"/>
</dbReference>
<name>A0A7S1C1R6_9STRA</name>
<dbReference type="PROSITE" id="PS51760">
    <property type="entry name" value="GH10_2"/>
    <property type="match status" value="1"/>
</dbReference>
<evidence type="ECO:0000256" key="8">
    <source>
        <dbReference type="ARBA" id="ARBA00023295"/>
    </source>
</evidence>
<evidence type="ECO:0000256" key="4">
    <source>
        <dbReference type="ARBA" id="ARBA00022651"/>
    </source>
</evidence>
<dbReference type="GO" id="GO:0045493">
    <property type="term" value="P:xylan catabolic process"/>
    <property type="evidence" value="ECO:0007669"/>
    <property type="project" value="UniProtKB-KW"/>
</dbReference>
<organism evidence="11">
    <name type="scientific">Corethron hystrix</name>
    <dbReference type="NCBI Taxonomy" id="216773"/>
    <lineage>
        <taxon>Eukaryota</taxon>
        <taxon>Sar</taxon>
        <taxon>Stramenopiles</taxon>
        <taxon>Ochrophyta</taxon>
        <taxon>Bacillariophyta</taxon>
        <taxon>Coscinodiscophyceae</taxon>
        <taxon>Corethrophycidae</taxon>
        <taxon>Corethrales</taxon>
        <taxon>Corethraceae</taxon>
        <taxon>Corethron</taxon>
    </lineage>
</organism>
<sequence>MTDTQCPIVGDDGVKITLRESASALSTPSRPFYVGAAVLPKPLFGNDGEPDSDPAPDFSPAYGRTLRSEFNAVVVEHHLKWTPLCHSLPGPLPGRPSLREGRYDFHHADHLVDWALARGLAVKGHVLVWHVTSPPFLEDLPPARFAESVRRHIFTTMGHFRGRIRLWDVVNESIAPDGTLADNVFLRKMGPGYVARCFRWAAEADPDALLYYNDNKVEGSSLPDGRSVKGDAFYELLRGMVEDGVPVHGAGLQCHFDAAGTGLRRVPHPGAVREQVRRLGGLGLRVHLSELDVRVGRLPDDEGRREKAQCEVYRDIVKECRKEANFEGVWLWGFTDKHTWVKDFYYGGKVGMDAPLIFDTDYKKKGAYYALLEGMTEHFGDKDKEIDWEIWGRDWMVSEPEQGLLRNANLMPKGDSRPDWIIEQEDTIE</sequence>
<keyword evidence="4" id="KW-0858">Xylan degradation</keyword>
<evidence type="ECO:0000256" key="9">
    <source>
        <dbReference type="ARBA" id="ARBA00023326"/>
    </source>
</evidence>
<dbReference type="SMART" id="SM00633">
    <property type="entry name" value="Glyco_10"/>
    <property type="match status" value="1"/>
</dbReference>
<dbReference type="InterPro" id="IPR044846">
    <property type="entry name" value="GH10"/>
</dbReference>
<keyword evidence="6" id="KW-0378">Hydrolase</keyword>
<dbReference type="Gene3D" id="3.20.20.80">
    <property type="entry name" value="Glycosidases"/>
    <property type="match status" value="1"/>
</dbReference>
<gene>
    <name evidence="11" type="ORF">CHYS00102_LOCUS30830</name>
</gene>
<dbReference type="PANTHER" id="PTHR31490">
    <property type="entry name" value="GLYCOSYL HYDROLASE"/>
    <property type="match status" value="1"/>
</dbReference>
<evidence type="ECO:0000256" key="1">
    <source>
        <dbReference type="ARBA" id="ARBA00000681"/>
    </source>
</evidence>
<keyword evidence="9" id="KW-0624">Polysaccharide degradation</keyword>
<evidence type="ECO:0000256" key="6">
    <source>
        <dbReference type="ARBA" id="ARBA00022801"/>
    </source>
</evidence>
<evidence type="ECO:0000256" key="7">
    <source>
        <dbReference type="ARBA" id="ARBA00023277"/>
    </source>
</evidence>
<dbReference type="Pfam" id="PF00331">
    <property type="entry name" value="Glyco_hydro_10"/>
    <property type="match status" value="1"/>
</dbReference>
<dbReference type="PANTHER" id="PTHR31490:SF88">
    <property type="entry name" value="BETA-XYLANASE"/>
    <property type="match status" value="1"/>
</dbReference>
<dbReference type="EMBL" id="HBFR01042161">
    <property type="protein sequence ID" value="CAD8903610.1"/>
    <property type="molecule type" value="Transcribed_RNA"/>
</dbReference>
<comment type="catalytic activity">
    <reaction evidence="1">
        <text>Endohydrolysis of (1-&gt;4)-beta-D-xylosidic linkages in xylans.</text>
        <dbReference type="EC" id="3.2.1.8"/>
    </reaction>
</comment>